<organism evidence="1 2">
    <name type="scientific">Meloidogyne enterolobii</name>
    <name type="common">Root-knot nematode worm</name>
    <name type="synonym">Meloidogyne mayaguensis</name>
    <dbReference type="NCBI Taxonomy" id="390850"/>
    <lineage>
        <taxon>Eukaryota</taxon>
        <taxon>Metazoa</taxon>
        <taxon>Ecdysozoa</taxon>
        <taxon>Nematoda</taxon>
        <taxon>Chromadorea</taxon>
        <taxon>Rhabditida</taxon>
        <taxon>Tylenchina</taxon>
        <taxon>Tylenchomorpha</taxon>
        <taxon>Tylenchoidea</taxon>
        <taxon>Meloidogynidae</taxon>
        <taxon>Meloidogyninae</taxon>
        <taxon>Meloidogyne</taxon>
    </lineage>
</organism>
<dbReference type="EMBL" id="CAVMJV010000022">
    <property type="protein sequence ID" value="CAK5071777.1"/>
    <property type="molecule type" value="Genomic_DNA"/>
</dbReference>
<accession>A0ACB0Z0Q0</accession>
<comment type="caution">
    <text evidence="1">The sequence shown here is derived from an EMBL/GenBank/DDBJ whole genome shotgun (WGS) entry which is preliminary data.</text>
</comment>
<gene>
    <name evidence="1" type="ORF">MENTE1834_LOCUS18994</name>
</gene>
<keyword evidence="2" id="KW-1185">Reference proteome</keyword>
<evidence type="ECO:0000313" key="1">
    <source>
        <dbReference type="EMBL" id="CAK5071777.1"/>
    </source>
</evidence>
<proteinExistence type="predicted"/>
<dbReference type="Proteomes" id="UP001497535">
    <property type="component" value="Unassembled WGS sequence"/>
</dbReference>
<protein>
    <submittedName>
        <fullName evidence="1">Uncharacterized protein</fullName>
    </submittedName>
</protein>
<evidence type="ECO:0000313" key="2">
    <source>
        <dbReference type="Proteomes" id="UP001497535"/>
    </source>
</evidence>
<name>A0ACB0Z0Q0_MELEN</name>
<sequence length="203" mass="23554">MEQITKNFNNEENDVANDSQVDSKSLNDVKCDVCPTTSLFPQPFSLLKCFLNLLCLLDSFSIGDFIRCSTKSSHFSGELILNDVTNGILLLEEYLNNGRSTLHFVKKCGLLTIEKIFPPQKMQKRRSSNLIKHNNSLYTIDEIERTESVLESDYFIKDEQAKRTFLELKRMFVFKLILIFYIPFHKKYILLSLGILTFSEIFL</sequence>
<reference evidence="1" key="1">
    <citation type="submission" date="2023-11" db="EMBL/GenBank/DDBJ databases">
        <authorList>
            <person name="Poullet M."/>
        </authorList>
    </citation>
    <scope>NUCLEOTIDE SEQUENCE</scope>
    <source>
        <strain evidence="1">E1834</strain>
    </source>
</reference>